<gene>
    <name evidence="2" type="ORF">FHU40_003207</name>
</gene>
<accession>A0A7W4VX40</accession>
<keyword evidence="3" id="KW-1185">Reference proteome</keyword>
<keyword evidence="1" id="KW-0472">Membrane</keyword>
<evidence type="ECO:0000313" key="2">
    <source>
        <dbReference type="EMBL" id="MBB3043389.1"/>
    </source>
</evidence>
<dbReference type="Proteomes" id="UP000589626">
    <property type="component" value="Unassembled WGS sequence"/>
</dbReference>
<evidence type="ECO:0000256" key="1">
    <source>
        <dbReference type="SAM" id="Phobius"/>
    </source>
</evidence>
<comment type="caution">
    <text evidence="2">The sequence shown here is derived from an EMBL/GenBank/DDBJ whole genome shotgun (WGS) entry which is preliminary data.</text>
</comment>
<dbReference type="AlphaFoldDB" id="A0A7W4VX40"/>
<protein>
    <submittedName>
        <fullName evidence="2">Uncharacterized protein</fullName>
    </submittedName>
</protein>
<keyword evidence="1" id="KW-1133">Transmembrane helix</keyword>
<dbReference type="EMBL" id="JACHWR010000002">
    <property type="protein sequence ID" value="MBB3043389.1"/>
    <property type="molecule type" value="Genomic_DNA"/>
</dbReference>
<dbReference type="RefSeq" id="WP_183593244.1">
    <property type="nucleotide sequence ID" value="NZ_JACHWR010000002.1"/>
</dbReference>
<organism evidence="2 3">
    <name type="scientific">Nocardioides soli</name>
    <dbReference type="NCBI Taxonomy" id="1036020"/>
    <lineage>
        <taxon>Bacteria</taxon>
        <taxon>Bacillati</taxon>
        <taxon>Actinomycetota</taxon>
        <taxon>Actinomycetes</taxon>
        <taxon>Propionibacteriales</taxon>
        <taxon>Nocardioidaceae</taxon>
        <taxon>Nocardioides</taxon>
    </lineage>
</organism>
<reference evidence="2 3" key="1">
    <citation type="submission" date="2020-08" db="EMBL/GenBank/DDBJ databases">
        <title>Sequencing the genomes of 1000 actinobacteria strains.</title>
        <authorList>
            <person name="Klenk H.-P."/>
        </authorList>
    </citation>
    <scope>NUCLEOTIDE SEQUENCE [LARGE SCALE GENOMIC DNA]</scope>
    <source>
        <strain evidence="2 3">DSM 105498</strain>
    </source>
</reference>
<name>A0A7W4VX40_9ACTN</name>
<proteinExistence type="predicted"/>
<evidence type="ECO:0000313" key="3">
    <source>
        <dbReference type="Proteomes" id="UP000589626"/>
    </source>
</evidence>
<sequence>MNNTDEGPHMDLDDFRARLNEAVAHPPPMPTDTLWHIKREGRHLVRQHRLEALVTALLVIVAAALLTFAR</sequence>
<feature type="transmembrane region" description="Helical" evidence="1">
    <location>
        <begin position="50"/>
        <end position="69"/>
    </location>
</feature>
<keyword evidence="1" id="KW-0812">Transmembrane</keyword>